<keyword evidence="2" id="KW-1185">Reference proteome</keyword>
<protein>
    <submittedName>
        <fullName evidence="1">Uncharacterized protein</fullName>
    </submittedName>
</protein>
<evidence type="ECO:0000313" key="2">
    <source>
        <dbReference type="Proteomes" id="UP000184476"/>
    </source>
</evidence>
<gene>
    <name evidence="1" type="ORF">SAMN05444392_101666</name>
</gene>
<name>A0A1M4TVQ5_9BACL</name>
<dbReference type="Proteomes" id="UP000184476">
    <property type="component" value="Unassembled WGS sequence"/>
</dbReference>
<sequence>MSYDSEVLKTQYLYESVFEIMNQIEEIINDHLFESNHVPTTSPMVLHLIQYMKKNNEKIKEHVMKRYRDRNKNTSTALGYHIQSDFIEVCNYLLFYIEEFQQELLRCRLRKKLLETEDVKIKKLIFSNEVRLPS</sequence>
<accession>A0A1M4TVQ5</accession>
<dbReference type="AlphaFoldDB" id="A0A1M4TVQ5"/>
<dbReference type="STRING" id="112248.SAMN05444392_101666"/>
<dbReference type="EMBL" id="FQVL01000001">
    <property type="protein sequence ID" value="SHE48483.1"/>
    <property type="molecule type" value="Genomic_DNA"/>
</dbReference>
<organism evidence="1 2">
    <name type="scientific">Seinonella peptonophila</name>
    <dbReference type="NCBI Taxonomy" id="112248"/>
    <lineage>
        <taxon>Bacteria</taxon>
        <taxon>Bacillati</taxon>
        <taxon>Bacillota</taxon>
        <taxon>Bacilli</taxon>
        <taxon>Bacillales</taxon>
        <taxon>Thermoactinomycetaceae</taxon>
        <taxon>Seinonella</taxon>
    </lineage>
</organism>
<reference evidence="1 2" key="1">
    <citation type="submission" date="2016-11" db="EMBL/GenBank/DDBJ databases">
        <authorList>
            <person name="Jaros S."/>
            <person name="Januszkiewicz K."/>
            <person name="Wedrychowicz H."/>
        </authorList>
    </citation>
    <scope>NUCLEOTIDE SEQUENCE [LARGE SCALE GENOMIC DNA]</scope>
    <source>
        <strain evidence="1 2">DSM 44666</strain>
    </source>
</reference>
<dbReference type="RefSeq" id="WP_073151926.1">
    <property type="nucleotide sequence ID" value="NZ_FQVL01000001.1"/>
</dbReference>
<proteinExistence type="predicted"/>
<evidence type="ECO:0000313" key="1">
    <source>
        <dbReference type="EMBL" id="SHE48483.1"/>
    </source>
</evidence>